<dbReference type="HOGENOM" id="CLU_018986_2_0_9"/>
<dbReference type="EMBL" id="AFZX01000139">
    <property type="protein sequence ID" value="EHL04051.1"/>
    <property type="molecule type" value="Genomic_DNA"/>
</dbReference>
<evidence type="ECO:0000256" key="5">
    <source>
        <dbReference type="RuleBase" id="RU362118"/>
    </source>
</evidence>
<dbReference type="RefSeq" id="WP_005817365.1">
    <property type="nucleotide sequence ID" value="NZ_JH414492.1"/>
</dbReference>
<organism evidence="6 7">
    <name type="scientific">Desulfitobacterium hafniense DP7</name>
    <dbReference type="NCBI Taxonomy" id="537010"/>
    <lineage>
        <taxon>Bacteria</taxon>
        <taxon>Bacillati</taxon>
        <taxon>Bacillota</taxon>
        <taxon>Clostridia</taxon>
        <taxon>Eubacteriales</taxon>
        <taxon>Desulfitobacteriaceae</taxon>
        <taxon>Desulfitobacterium</taxon>
    </lineage>
</organism>
<dbReference type="SUPFAM" id="SSF53383">
    <property type="entry name" value="PLP-dependent transferases"/>
    <property type="match status" value="1"/>
</dbReference>
<dbReference type="GO" id="GO:0005737">
    <property type="term" value="C:cytoplasm"/>
    <property type="evidence" value="ECO:0007669"/>
    <property type="project" value="TreeGrafter"/>
</dbReference>
<comment type="cofactor">
    <cofactor evidence="1 5">
        <name>pyridoxal 5'-phosphate</name>
        <dbReference type="ChEBI" id="CHEBI:597326"/>
    </cofactor>
</comment>
<dbReference type="PIRSF" id="PIRSF001434">
    <property type="entry name" value="CGS"/>
    <property type="match status" value="1"/>
</dbReference>
<evidence type="ECO:0000256" key="4">
    <source>
        <dbReference type="PIRSR" id="PIRSR001434-2"/>
    </source>
</evidence>
<reference evidence="6 7" key="1">
    <citation type="submission" date="2011-08" db="EMBL/GenBank/DDBJ databases">
        <authorList>
            <person name="Weinstock G."/>
            <person name="Sodergren E."/>
            <person name="Clifton S."/>
            <person name="Fulton L."/>
            <person name="Fulton B."/>
            <person name="Courtney L."/>
            <person name="Fronick C."/>
            <person name="Harrison M."/>
            <person name="Strong C."/>
            <person name="Farmer C."/>
            <person name="Delahaunty K."/>
            <person name="Markovic C."/>
            <person name="Hall O."/>
            <person name="Minx P."/>
            <person name="Tomlinson C."/>
            <person name="Mitreva M."/>
            <person name="Hou S."/>
            <person name="Chen J."/>
            <person name="Wollam A."/>
            <person name="Pepin K.H."/>
            <person name="Johnson M."/>
            <person name="Bhonagiri V."/>
            <person name="Zhang X."/>
            <person name="Suruliraj S."/>
            <person name="Warren W."/>
            <person name="Chinwalla A."/>
            <person name="Mardis E.R."/>
            <person name="Wilson R.K."/>
        </authorList>
    </citation>
    <scope>NUCLEOTIDE SEQUENCE [LARGE SCALE GENOMIC DNA]</scope>
    <source>
        <strain evidence="6 7">DP7</strain>
    </source>
</reference>
<proteinExistence type="inferred from homology"/>
<dbReference type="InterPro" id="IPR015424">
    <property type="entry name" value="PyrdxlP-dep_Trfase"/>
</dbReference>
<comment type="similarity">
    <text evidence="2 5">Belongs to the trans-sulfuration enzymes family.</text>
</comment>
<dbReference type="InterPro" id="IPR015422">
    <property type="entry name" value="PyrdxlP-dep_Trfase_small"/>
</dbReference>
<dbReference type="AlphaFoldDB" id="G9XWH1"/>
<evidence type="ECO:0000313" key="7">
    <source>
        <dbReference type="Proteomes" id="UP000004416"/>
    </source>
</evidence>
<dbReference type="PATRIC" id="fig|537010.4.peg.4972"/>
<dbReference type="Gene3D" id="3.40.640.10">
    <property type="entry name" value="Type I PLP-dependent aspartate aminotransferase-like (Major domain)"/>
    <property type="match status" value="1"/>
</dbReference>
<protein>
    <submittedName>
        <fullName evidence="6">Cystathionine beta-lyase</fullName>
    </submittedName>
</protein>
<keyword evidence="6" id="KW-0456">Lyase</keyword>
<dbReference type="InterPro" id="IPR015421">
    <property type="entry name" value="PyrdxlP-dep_Trfase_major"/>
</dbReference>
<sequence>MKMNILTELAQIGNRRDPYGAISFPVYHSSTFAHPGFGQSTGFDYSRTGNPTRQALEDAMASLEEGTKGFAFSSGMGAITTILSLFSQGEHLLVTEDLYGGTYRILEEVFSRFGLQVTFVDSSDLDTIAKEIRPHTKAIFTETPTNPLMKIADLKGIASLCQKHGLLNIVDNTFLTPYLQKPLNLGADIVIHSGTKYLGGHNDVVAGLVVVQGEELAARFGRLQNSLGATLGPQDSWLIIRGLKTLALRMRAQEENALQIAQWLETHPLVTAVCYPGLKHHPGYATQLEQARGFGAMLSFRVKSPSLIPEILKSLKIISYAESLGGVESLITYPATQTHADIPHEVRTRLGVDDCLLRLSLGIEAAEDLIGDLEQALK</sequence>
<dbReference type="InterPro" id="IPR054542">
    <property type="entry name" value="Cys_met_metab_PP"/>
</dbReference>
<dbReference type="FunFam" id="3.90.1150.10:FF:000033">
    <property type="entry name" value="Cystathionine gamma-synthase"/>
    <property type="match status" value="1"/>
</dbReference>
<evidence type="ECO:0000256" key="2">
    <source>
        <dbReference type="ARBA" id="ARBA00009077"/>
    </source>
</evidence>
<evidence type="ECO:0000313" key="6">
    <source>
        <dbReference type="EMBL" id="EHL04051.1"/>
    </source>
</evidence>
<accession>G9XWH1</accession>
<keyword evidence="3 4" id="KW-0663">Pyridoxal phosphate</keyword>
<dbReference type="GO" id="GO:0019346">
    <property type="term" value="P:transsulfuration"/>
    <property type="evidence" value="ECO:0007669"/>
    <property type="project" value="InterPro"/>
</dbReference>
<dbReference type="Gene3D" id="3.90.1150.10">
    <property type="entry name" value="Aspartate Aminotransferase, domain 1"/>
    <property type="match status" value="1"/>
</dbReference>
<comment type="caution">
    <text evidence="6">The sequence shown here is derived from an EMBL/GenBank/DDBJ whole genome shotgun (WGS) entry which is preliminary data.</text>
</comment>
<dbReference type="InterPro" id="IPR000277">
    <property type="entry name" value="Cys/Met-Metab_PyrdxlP-dep_enz"/>
</dbReference>
<dbReference type="PANTHER" id="PTHR11808:SF90">
    <property type="entry name" value="CYSTATHIONINE GAMMA-SYNTHASE"/>
    <property type="match status" value="1"/>
</dbReference>
<feature type="modified residue" description="N6-(pyridoxal phosphate)lysine" evidence="4">
    <location>
        <position position="196"/>
    </location>
</feature>
<dbReference type="GO" id="GO:0009086">
    <property type="term" value="P:methionine biosynthetic process"/>
    <property type="evidence" value="ECO:0007669"/>
    <property type="project" value="UniProtKB-ARBA"/>
</dbReference>
<name>G9XWH1_DESHA</name>
<dbReference type="Pfam" id="PF01053">
    <property type="entry name" value="Cys_Met_Meta_PP"/>
    <property type="match status" value="1"/>
</dbReference>
<dbReference type="FunFam" id="3.40.640.10:FF:000009">
    <property type="entry name" value="Cystathionine gamma-synthase homolog"/>
    <property type="match status" value="1"/>
</dbReference>
<dbReference type="GO" id="GO:0030170">
    <property type="term" value="F:pyridoxal phosphate binding"/>
    <property type="evidence" value="ECO:0007669"/>
    <property type="project" value="InterPro"/>
</dbReference>
<dbReference type="PANTHER" id="PTHR11808">
    <property type="entry name" value="TRANS-SULFURATION ENZYME FAMILY MEMBER"/>
    <property type="match status" value="1"/>
</dbReference>
<dbReference type="PROSITE" id="PS00868">
    <property type="entry name" value="CYS_MET_METAB_PP"/>
    <property type="match status" value="1"/>
</dbReference>
<evidence type="ECO:0000256" key="1">
    <source>
        <dbReference type="ARBA" id="ARBA00001933"/>
    </source>
</evidence>
<evidence type="ECO:0000256" key="3">
    <source>
        <dbReference type="ARBA" id="ARBA00022898"/>
    </source>
</evidence>
<dbReference type="CDD" id="cd00614">
    <property type="entry name" value="CGS_like"/>
    <property type="match status" value="1"/>
</dbReference>
<dbReference type="Proteomes" id="UP000004416">
    <property type="component" value="Unassembled WGS sequence"/>
</dbReference>
<dbReference type="GO" id="GO:0016846">
    <property type="term" value="F:carbon-sulfur lyase activity"/>
    <property type="evidence" value="ECO:0007669"/>
    <property type="project" value="TreeGrafter"/>
</dbReference>
<gene>
    <name evidence="6" type="ORF">HMPREF0322_05338</name>
</gene>